<comment type="function">
    <text evidence="7 10 11">Participates actively in the response to hyperosmotic and heat shock by preventing the aggregation of stress-denatured proteins, in association with DnaK and GrpE. It is the nucleotide exchange factor for DnaK and may function as a thermosensor. Unfolded proteins bind initially to DnaJ; upon interaction with the DnaJ-bound protein, DnaK hydrolyzes its bound ATP, resulting in the formation of a stable complex. GrpE releases ADP from DnaK; ATP binding to DnaK triggers the release of the substrate protein, thus completing the reaction cycle. Several rounds of ATP-dependent interactions between DnaJ, DnaK and GrpE are required for fully efficient folding.</text>
</comment>
<keyword evidence="15" id="KW-1185">Reference proteome</keyword>
<protein>
    <recommendedName>
        <fullName evidence="8 10">Protein GrpE</fullName>
    </recommendedName>
    <alternativeName>
        <fullName evidence="9 10">HSP-70 cofactor</fullName>
    </alternativeName>
</protein>
<evidence type="ECO:0000256" key="9">
    <source>
        <dbReference type="ARBA" id="ARBA00076414"/>
    </source>
</evidence>
<dbReference type="GO" id="GO:0005737">
    <property type="term" value="C:cytoplasm"/>
    <property type="evidence" value="ECO:0007669"/>
    <property type="project" value="UniProtKB-SubCell"/>
</dbReference>
<comment type="subcellular location">
    <subcellularLocation>
        <location evidence="1 10">Cytoplasm</location>
    </subcellularLocation>
</comment>
<dbReference type="PANTHER" id="PTHR21237:SF23">
    <property type="entry name" value="GRPE PROTEIN HOMOLOG, MITOCHONDRIAL"/>
    <property type="match status" value="1"/>
</dbReference>
<evidence type="ECO:0000256" key="10">
    <source>
        <dbReference type="HAMAP-Rule" id="MF_01151"/>
    </source>
</evidence>
<evidence type="ECO:0000256" key="1">
    <source>
        <dbReference type="ARBA" id="ARBA00004496"/>
    </source>
</evidence>
<feature type="coiled-coil region" evidence="13">
    <location>
        <begin position="36"/>
        <end position="141"/>
    </location>
</feature>
<comment type="similarity">
    <text evidence="2 10 12">Belongs to the GrpE family.</text>
</comment>
<proteinExistence type="inferred from homology"/>
<dbReference type="Pfam" id="PF01025">
    <property type="entry name" value="GrpE"/>
    <property type="match status" value="1"/>
</dbReference>
<evidence type="ECO:0000256" key="8">
    <source>
        <dbReference type="ARBA" id="ARBA00072274"/>
    </source>
</evidence>
<dbReference type="PRINTS" id="PR00773">
    <property type="entry name" value="GRPEPROTEIN"/>
</dbReference>
<dbReference type="SUPFAM" id="SSF51064">
    <property type="entry name" value="Head domain of nucleotide exchange factor GrpE"/>
    <property type="match status" value="1"/>
</dbReference>
<keyword evidence="5 10" id="KW-0346">Stress response</keyword>
<dbReference type="PROSITE" id="PS01071">
    <property type="entry name" value="GRPE"/>
    <property type="match status" value="1"/>
</dbReference>
<dbReference type="GO" id="GO:0051082">
    <property type="term" value="F:unfolded protein binding"/>
    <property type="evidence" value="ECO:0007669"/>
    <property type="project" value="TreeGrafter"/>
</dbReference>
<dbReference type="InParanoid" id="A0A540VFJ1"/>
<evidence type="ECO:0000256" key="5">
    <source>
        <dbReference type="ARBA" id="ARBA00023016"/>
    </source>
</evidence>
<evidence type="ECO:0000256" key="2">
    <source>
        <dbReference type="ARBA" id="ARBA00009054"/>
    </source>
</evidence>
<dbReference type="Gene3D" id="3.90.20.20">
    <property type="match status" value="1"/>
</dbReference>
<dbReference type="GO" id="GO:0051087">
    <property type="term" value="F:protein-folding chaperone binding"/>
    <property type="evidence" value="ECO:0007669"/>
    <property type="project" value="InterPro"/>
</dbReference>
<dbReference type="GO" id="GO:0042803">
    <property type="term" value="F:protein homodimerization activity"/>
    <property type="evidence" value="ECO:0007669"/>
    <property type="project" value="InterPro"/>
</dbReference>
<evidence type="ECO:0000256" key="3">
    <source>
        <dbReference type="ARBA" id="ARBA00011738"/>
    </source>
</evidence>
<evidence type="ECO:0000256" key="12">
    <source>
        <dbReference type="RuleBase" id="RU004478"/>
    </source>
</evidence>
<evidence type="ECO:0000256" key="11">
    <source>
        <dbReference type="RuleBase" id="RU000639"/>
    </source>
</evidence>
<dbReference type="Gene3D" id="2.30.22.10">
    <property type="entry name" value="Head domain of nucleotide exchange factor GrpE"/>
    <property type="match status" value="1"/>
</dbReference>
<sequence length="250" mass="28537">MPFRYEDPFRRLPARRSGLTGPMARGYRGGETVPTLEDYRALAQAYQELQARFEQQARELAELRRELEIKNEALQRQSADLKSLEAELAWTKAALQQATEQADKAAESSGENWQERYLRLQAELDNLRKRLEQRSAAETREARQRILRDMLPLADHLDLALAHAPEHAEGTGKEFIRNIEAVRQAFLETLKRYGVERIQAEGQPFDPHIHEAVGEVDDPNVPAGHVARVIQAGYQENGQLLRPARVLVSR</sequence>
<gene>
    <name evidence="10 14" type="primary">grpE</name>
    <name evidence="14" type="ORF">FKZ61_11855</name>
</gene>
<dbReference type="PANTHER" id="PTHR21237">
    <property type="entry name" value="GRPE PROTEIN"/>
    <property type="match status" value="1"/>
</dbReference>
<evidence type="ECO:0000256" key="7">
    <source>
        <dbReference type="ARBA" id="ARBA00053401"/>
    </source>
</evidence>
<dbReference type="GO" id="GO:0006457">
    <property type="term" value="P:protein folding"/>
    <property type="evidence" value="ECO:0007669"/>
    <property type="project" value="InterPro"/>
</dbReference>
<dbReference type="Proteomes" id="UP000317371">
    <property type="component" value="Unassembled WGS sequence"/>
</dbReference>
<keyword evidence="13" id="KW-0175">Coiled coil</keyword>
<dbReference type="OrthoDB" id="9812586at2"/>
<name>A0A540VFJ1_9CHLR</name>
<reference evidence="14 15" key="1">
    <citation type="submission" date="2019-06" db="EMBL/GenBank/DDBJ databases">
        <title>Genome sequence of Litorilinea aerophila BAA-2444.</title>
        <authorList>
            <person name="Maclea K.S."/>
            <person name="Maurais E.G."/>
            <person name="Iannazzi L.C."/>
        </authorList>
    </citation>
    <scope>NUCLEOTIDE SEQUENCE [LARGE SCALE GENOMIC DNA]</scope>
    <source>
        <strain evidence="14 15">ATCC BAA-2444</strain>
    </source>
</reference>
<organism evidence="14 15">
    <name type="scientific">Litorilinea aerophila</name>
    <dbReference type="NCBI Taxonomy" id="1204385"/>
    <lineage>
        <taxon>Bacteria</taxon>
        <taxon>Bacillati</taxon>
        <taxon>Chloroflexota</taxon>
        <taxon>Caldilineae</taxon>
        <taxon>Caldilineales</taxon>
        <taxon>Caldilineaceae</taxon>
        <taxon>Litorilinea</taxon>
    </lineage>
</organism>
<evidence type="ECO:0000256" key="13">
    <source>
        <dbReference type="SAM" id="Coils"/>
    </source>
</evidence>
<comment type="caution">
    <text evidence="14">The sequence shown here is derived from an EMBL/GenBank/DDBJ whole genome shotgun (WGS) entry which is preliminary data.</text>
</comment>
<dbReference type="HAMAP" id="MF_01151">
    <property type="entry name" value="GrpE"/>
    <property type="match status" value="1"/>
</dbReference>
<dbReference type="InterPro" id="IPR009012">
    <property type="entry name" value="GrpE_head"/>
</dbReference>
<dbReference type="AlphaFoldDB" id="A0A540VFJ1"/>
<evidence type="ECO:0000256" key="4">
    <source>
        <dbReference type="ARBA" id="ARBA00022490"/>
    </source>
</evidence>
<dbReference type="EMBL" id="VIGC01000013">
    <property type="protein sequence ID" value="TQE95529.1"/>
    <property type="molecule type" value="Genomic_DNA"/>
</dbReference>
<dbReference type="InterPro" id="IPR000740">
    <property type="entry name" value="GrpE"/>
</dbReference>
<dbReference type="SUPFAM" id="SSF58014">
    <property type="entry name" value="Coiled-coil domain of nucleotide exchange factor GrpE"/>
    <property type="match status" value="1"/>
</dbReference>
<evidence type="ECO:0000313" key="14">
    <source>
        <dbReference type="EMBL" id="TQE95529.1"/>
    </source>
</evidence>
<keyword evidence="6 10" id="KW-0143">Chaperone</keyword>
<evidence type="ECO:0000256" key="6">
    <source>
        <dbReference type="ARBA" id="ARBA00023186"/>
    </source>
</evidence>
<dbReference type="GO" id="GO:0000774">
    <property type="term" value="F:adenyl-nucleotide exchange factor activity"/>
    <property type="evidence" value="ECO:0007669"/>
    <property type="project" value="InterPro"/>
</dbReference>
<evidence type="ECO:0000313" key="15">
    <source>
        <dbReference type="Proteomes" id="UP000317371"/>
    </source>
</evidence>
<accession>A0A540VFJ1</accession>
<comment type="subunit">
    <text evidence="3 10">Homodimer.</text>
</comment>
<dbReference type="InterPro" id="IPR013805">
    <property type="entry name" value="GrpE_CC"/>
</dbReference>
<keyword evidence="4 10" id="KW-0963">Cytoplasm</keyword>
<dbReference type="CDD" id="cd00446">
    <property type="entry name" value="GrpE"/>
    <property type="match status" value="1"/>
</dbReference>
<dbReference type="FunFam" id="2.30.22.10:FF:000001">
    <property type="entry name" value="Protein GrpE"/>
    <property type="match status" value="1"/>
</dbReference>